<gene>
    <name evidence="9" type="ORF">GGQ74_001204</name>
</gene>
<keyword evidence="1" id="KW-0547">Nucleotide-binding</keyword>
<name>A0A846QQT2_9BACT</name>
<keyword evidence="2" id="KW-0067">ATP-binding</keyword>
<accession>A0A846QQT2</accession>
<feature type="modified residue" description="4-aspartylphosphate" evidence="6">
    <location>
        <position position="52"/>
    </location>
</feature>
<dbReference type="InterPro" id="IPR058031">
    <property type="entry name" value="AAA_lid_NorR"/>
</dbReference>
<dbReference type="AlphaFoldDB" id="A0A846QQT2"/>
<dbReference type="SUPFAM" id="SSF52540">
    <property type="entry name" value="P-loop containing nucleoside triphosphate hydrolases"/>
    <property type="match status" value="1"/>
</dbReference>
<feature type="domain" description="Sigma-54 factor interaction" evidence="7">
    <location>
        <begin position="137"/>
        <end position="366"/>
    </location>
</feature>
<dbReference type="PROSITE" id="PS00676">
    <property type="entry name" value="SIGMA54_INTERACT_2"/>
    <property type="match status" value="1"/>
</dbReference>
<dbReference type="GO" id="GO:0000160">
    <property type="term" value="P:phosphorelay signal transduction system"/>
    <property type="evidence" value="ECO:0007669"/>
    <property type="project" value="InterPro"/>
</dbReference>
<dbReference type="Gene3D" id="3.40.50.300">
    <property type="entry name" value="P-loop containing nucleotide triphosphate hydrolases"/>
    <property type="match status" value="1"/>
</dbReference>
<keyword evidence="4" id="KW-0238">DNA-binding</keyword>
<evidence type="ECO:0000313" key="10">
    <source>
        <dbReference type="Proteomes" id="UP000580856"/>
    </source>
</evidence>
<keyword evidence="10" id="KW-1185">Reference proteome</keyword>
<sequence>MAKVLIIDDNQPTCEALAELVRNIGHEGSYALSLADGLNRALGGDFDVVFLDVRMPDGNGLDILPRLKALPMPPEVIIMTGLGDPDGAELAIRNGAWDYLQKPLSPKKILLPLTRVLKYRDNLRELTTPPPMKRCGIVGHSAAIRATMDRLAVAARGNANVLITGETGTGKELFARALHENSARADRPFVVVDCAAIPANLLESTLFGHVRGAFTGADAPRTGLVKEADGGTLFLDEVGELSPDLQKKFLRVLQEKRFRPVGAQHELTSDFRLVAATNRDLEDMSRRGEFREDLLYRLCSVAIHLPPLRERAEDIDELAQELAARISRKNGIAPKTFAPDFIDTLRAYGWPGNIRELSNTLESAIVGAYFEPELFATHLPERIRISTLKSAIADASAVTPNAAAPCPNETGNRDGLVYGFDTRPEHFPEYKDFRNDVLDAADREYFTRLMEAADWKVSRACDLSGLGKSRLYVQLRKYGIDR</sequence>
<dbReference type="PANTHER" id="PTHR32071">
    <property type="entry name" value="TRANSCRIPTIONAL REGULATORY PROTEIN"/>
    <property type="match status" value="1"/>
</dbReference>
<evidence type="ECO:0000256" key="4">
    <source>
        <dbReference type="ARBA" id="ARBA00023125"/>
    </source>
</evidence>
<evidence type="ECO:0000313" key="9">
    <source>
        <dbReference type="EMBL" id="NJB67564.1"/>
    </source>
</evidence>
<dbReference type="Pfam" id="PF25601">
    <property type="entry name" value="AAA_lid_14"/>
    <property type="match status" value="1"/>
</dbReference>
<evidence type="ECO:0000259" key="7">
    <source>
        <dbReference type="PROSITE" id="PS50045"/>
    </source>
</evidence>
<dbReference type="InterPro" id="IPR025662">
    <property type="entry name" value="Sigma_54_int_dom_ATP-bd_1"/>
</dbReference>
<keyword evidence="6" id="KW-0597">Phosphoprotein</keyword>
<dbReference type="SMART" id="SM00448">
    <property type="entry name" value="REC"/>
    <property type="match status" value="1"/>
</dbReference>
<evidence type="ECO:0000256" key="6">
    <source>
        <dbReference type="PROSITE-ProRule" id="PRU00169"/>
    </source>
</evidence>
<keyword evidence="3" id="KW-0805">Transcription regulation</keyword>
<organism evidence="9 10">
    <name type="scientific">Desulfobaculum xiamenense</name>
    <dbReference type="NCBI Taxonomy" id="995050"/>
    <lineage>
        <taxon>Bacteria</taxon>
        <taxon>Pseudomonadati</taxon>
        <taxon>Thermodesulfobacteriota</taxon>
        <taxon>Desulfovibrionia</taxon>
        <taxon>Desulfovibrionales</taxon>
        <taxon>Desulfovibrionaceae</taxon>
        <taxon>Desulfobaculum</taxon>
    </lineage>
</organism>
<dbReference type="GO" id="GO:0005524">
    <property type="term" value="F:ATP binding"/>
    <property type="evidence" value="ECO:0007669"/>
    <property type="project" value="UniProtKB-KW"/>
</dbReference>
<dbReference type="Gene3D" id="3.40.50.2300">
    <property type="match status" value="1"/>
</dbReference>
<dbReference type="PROSITE" id="PS00688">
    <property type="entry name" value="SIGMA54_INTERACT_3"/>
    <property type="match status" value="1"/>
</dbReference>
<dbReference type="PANTHER" id="PTHR32071:SF113">
    <property type="entry name" value="ALGINATE BIOSYNTHESIS TRANSCRIPTIONAL REGULATORY PROTEIN ALGB"/>
    <property type="match status" value="1"/>
</dbReference>
<dbReference type="Gene3D" id="1.10.8.60">
    <property type="match status" value="1"/>
</dbReference>
<evidence type="ECO:0000259" key="8">
    <source>
        <dbReference type="PROSITE" id="PS50110"/>
    </source>
</evidence>
<evidence type="ECO:0000256" key="3">
    <source>
        <dbReference type="ARBA" id="ARBA00023015"/>
    </source>
</evidence>
<dbReference type="InterPro" id="IPR027417">
    <property type="entry name" value="P-loop_NTPase"/>
</dbReference>
<dbReference type="Gene3D" id="1.10.10.60">
    <property type="entry name" value="Homeodomain-like"/>
    <property type="match status" value="1"/>
</dbReference>
<proteinExistence type="predicted"/>
<feature type="domain" description="Response regulatory" evidence="8">
    <location>
        <begin position="3"/>
        <end position="117"/>
    </location>
</feature>
<dbReference type="GO" id="GO:0003677">
    <property type="term" value="F:DNA binding"/>
    <property type="evidence" value="ECO:0007669"/>
    <property type="project" value="UniProtKB-KW"/>
</dbReference>
<evidence type="ECO:0000256" key="2">
    <source>
        <dbReference type="ARBA" id="ARBA00022840"/>
    </source>
</evidence>
<reference evidence="9 10" key="1">
    <citation type="submission" date="2020-03" db="EMBL/GenBank/DDBJ databases">
        <title>Genomic Encyclopedia of Type Strains, Phase IV (KMG-IV): sequencing the most valuable type-strain genomes for metagenomic binning, comparative biology and taxonomic classification.</title>
        <authorList>
            <person name="Goeker M."/>
        </authorList>
    </citation>
    <scope>NUCLEOTIDE SEQUENCE [LARGE SCALE GENOMIC DNA]</scope>
    <source>
        <strain evidence="9 10">DSM 24233</strain>
    </source>
</reference>
<dbReference type="Proteomes" id="UP000580856">
    <property type="component" value="Unassembled WGS sequence"/>
</dbReference>
<dbReference type="Pfam" id="PF00158">
    <property type="entry name" value="Sigma54_activat"/>
    <property type="match status" value="1"/>
</dbReference>
<comment type="caution">
    <text evidence="9">The sequence shown here is derived from an EMBL/GenBank/DDBJ whole genome shotgun (WGS) entry which is preliminary data.</text>
</comment>
<dbReference type="PROSITE" id="PS00675">
    <property type="entry name" value="SIGMA54_INTERACT_1"/>
    <property type="match status" value="1"/>
</dbReference>
<evidence type="ECO:0000256" key="1">
    <source>
        <dbReference type="ARBA" id="ARBA00022741"/>
    </source>
</evidence>
<dbReference type="InterPro" id="IPR009057">
    <property type="entry name" value="Homeodomain-like_sf"/>
</dbReference>
<dbReference type="CDD" id="cd00156">
    <property type="entry name" value="REC"/>
    <property type="match status" value="1"/>
</dbReference>
<dbReference type="InterPro" id="IPR011006">
    <property type="entry name" value="CheY-like_superfamily"/>
</dbReference>
<dbReference type="SMART" id="SM00382">
    <property type="entry name" value="AAA"/>
    <property type="match status" value="1"/>
</dbReference>
<dbReference type="InterPro" id="IPR003593">
    <property type="entry name" value="AAA+_ATPase"/>
</dbReference>
<dbReference type="RefSeq" id="WP_167940609.1">
    <property type="nucleotide sequence ID" value="NZ_JAATJA010000001.1"/>
</dbReference>
<dbReference type="CDD" id="cd00009">
    <property type="entry name" value="AAA"/>
    <property type="match status" value="1"/>
</dbReference>
<dbReference type="SUPFAM" id="SSF46689">
    <property type="entry name" value="Homeodomain-like"/>
    <property type="match status" value="1"/>
</dbReference>
<dbReference type="FunFam" id="3.40.50.300:FF:000006">
    <property type="entry name" value="DNA-binding transcriptional regulator NtrC"/>
    <property type="match status" value="1"/>
</dbReference>
<dbReference type="EMBL" id="JAATJA010000001">
    <property type="protein sequence ID" value="NJB67564.1"/>
    <property type="molecule type" value="Genomic_DNA"/>
</dbReference>
<dbReference type="PROSITE" id="PS50110">
    <property type="entry name" value="RESPONSE_REGULATORY"/>
    <property type="match status" value="1"/>
</dbReference>
<evidence type="ECO:0000256" key="5">
    <source>
        <dbReference type="ARBA" id="ARBA00023163"/>
    </source>
</evidence>
<dbReference type="Pfam" id="PF00072">
    <property type="entry name" value="Response_reg"/>
    <property type="match status" value="1"/>
</dbReference>
<dbReference type="SUPFAM" id="SSF52172">
    <property type="entry name" value="CheY-like"/>
    <property type="match status" value="1"/>
</dbReference>
<keyword evidence="5" id="KW-0804">Transcription</keyword>
<dbReference type="InterPro" id="IPR002078">
    <property type="entry name" value="Sigma_54_int"/>
</dbReference>
<dbReference type="GO" id="GO:0006355">
    <property type="term" value="P:regulation of DNA-templated transcription"/>
    <property type="evidence" value="ECO:0007669"/>
    <property type="project" value="InterPro"/>
</dbReference>
<dbReference type="InterPro" id="IPR025944">
    <property type="entry name" value="Sigma_54_int_dom_CS"/>
</dbReference>
<dbReference type="PROSITE" id="PS50045">
    <property type="entry name" value="SIGMA54_INTERACT_4"/>
    <property type="match status" value="1"/>
</dbReference>
<protein>
    <submittedName>
        <fullName evidence="9">Two-component system NtrC family response regulator</fullName>
    </submittedName>
</protein>
<dbReference type="InterPro" id="IPR025943">
    <property type="entry name" value="Sigma_54_int_dom_ATP-bd_2"/>
</dbReference>
<dbReference type="InterPro" id="IPR001789">
    <property type="entry name" value="Sig_transdc_resp-reg_receiver"/>
</dbReference>